<evidence type="ECO:0000313" key="1">
    <source>
        <dbReference type="EMBL" id="KAF5797043.1"/>
    </source>
</evidence>
<organism evidence="1 2">
    <name type="scientific">Helianthus annuus</name>
    <name type="common">Common sunflower</name>
    <dbReference type="NCBI Taxonomy" id="4232"/>
    <lineage>
        <taxon>Eukaryota</taxon>
        <taxon>Viridiplantae</taxon>
        <taxon>Streptophyta</taxon>
        <taxon>Embryophyta</taxon>
        <taxon>Tracheophyta</taxon>
        <taxon>Spermatophyta</taxon>
        <taxon>Magnoliopsida</taxon>
        <taxon>eudicotyledons</taxon>
        <taxon>Gunneridae</taxon>
        <taxon>Pentapetalae</taxon>
        <taxon>asterids</taxon>
        <taxon>campanulids</taxon>
        <taxon>Asterales</taxon>
        <taxon>Asteraceae</taxon>
        <taxon>Asteroideae</taxon>
        <taxon>Heliantheae alliance</taxon>
        <taxon>Heliantheae</taxon>
        <taxon>Helianthus</taxon>
    </lineage>
</organism>
<dbReference type="Gramene" id="mRNA:HanXRQr2_Chr08g0358981">
    <property type="protein sequence ID" value="CDS:HanXRQr2_Chr08g0358981.1"/>
    <property type="gene ID" value="HanXRQr2_Chr08g0358981"/>
</dbReference>
<evidence type="ECO:0000313" key="2">
    <source>
        <dbReference type="Proteomes" id="UP000215914"/>
    </source>
</evidence>
<gene>
    <name evidence="1" type="ORF">HanXRQr2_Chr08g0358981</name>
</gene>
<reference evidence="1" key="2">
    <citation type="submission" date="2020-06" db="EMBL/GenBank/DDBJ databases">
        <title>Helianthus annuus Genome sequencing and assembly Release 2.</title>
        <authorList>
            <person name="Gouzy J."/>
            <person name="Langlade N."/>
            <person name="Munos S."/>
        </authorList>
    </citation>
    <scope>NUCLEOTIDE SEQUENCE</scope>
    <source>
        <tissue evidence="1">Leaves</tissue>
    </source>
</reference>
<reference evidence="1" key="1">
    <citation type="journal article" date="2017" name="Nature">
        <title>The sunflower genome provides insights into oil metabolism, flowering and Asterid evolution.</title>
        <authorList>
            <person name="Badouin H."/>
            <person name="Gouzy J."/>
            <person name="Grassa C.J."/>
            <person name="Murat F."/>
            <person name="Staton S.E."/>
            <person name="Cottret L."/>
            <person name="Lelandais-Briere C."/>
            <person name="Owens G.L."/>
            <person name="Carrere S."/>
            <person name="Mayjonade B."/>
            <person name="Legrand L."/>
            <person name="Gill N."/>
            <person name="Kane N.C."/>
            <person name="Bowers J.E."/>
            <person name="Hubner S."/>
            <person name="Bellec A."/>
            <person name="Berard A."/>
            <person name="Berges H."/>
            <person name="Blanchet N."/>
            <person name="Boniface M.C."/>
            <person name="Brunel D."/>
            <person name="Catrice O."/>
            <person name="Chaidir N."/>
            <person name="Claudel C."/>
            <person name="Donnadieu C."/>
            <person name="Faraut T."/>
            <person name="Fievet G."/>
            <person name="Helmstetter N."/>
            <person name="King M."/>
            <person name="Knapp S.J."/>
            <person name="Lai Z."/>
            <person name="Le Paslier M.C."/>
            <person name="Lippi Y."/>
            <person name="Lorenzon L."/>
            <person name="Mandel J.R."/>
            <person name="Marage G."/>
            <person name="Marchand G."/>
            <person name="Marquand E."/>
            <person name="Bret-Mestries E."/>
            <person name="Morien E."/>
            <person name="Nambeesan S."/>
            <person name="Nguyen T."/>
            <person name="Pegot-Espagnet P."/>
            <person name="Pouilly N."/>
            <person name="Raftis F."/>
            <person name="Sallet E."/>
            <person name="Schiex T."/>
            <person name="Thomas J."/>
            <person name="Vandecasteele C."/>
            <person name="Vares D."/>
            <person name="Vear F."/>
            <person name="Vautrin S."/>
            <person name="Crespi M."/>
            <person name="Mangin B."/>
            <person name="Burke J.M."/>
            <person name="Salse J."/>
            <person name="Munos S."/>
            <person name="Vincourt P."/>
            <person name="Rieseberg L.H."/>
            <person name="Langlade N.B."/>
        </authorList>
    </citation>
    <scope>NUCLEOTIDE SEQUENCE</scope>
    <source>
        <tissue evidence="1">Leaves</tissue>
    </source>
</reference>
<dbReference type="AlphaFoldDB" id="A0A9K3IHL6"/>
<protein>
    <submittedName>
        <fullName evidence="1">Uncharacterized protein</fullName>
    </submittedName>
</protein>
<comment type="caution">
    <text evidence="1">The sequence shown here is derived from an EMBL/GenBank/DDBJ whole genome shotgun (WGS) entry which is preliminary data.</text>
</comment>
<dbReference type="Proteomes" id="UP000215914">
    <property type="component" value="Unassembled WGS sequence"/>
</dbReference>
<sequence length="57" mass="6351">MMLHIHMLMMRVLCCRLNRHTTIILCRDRLATAIAATIGPGSEPIDSHATCTSSRKT</sequence>
<keyword evidence="2" id="KW-1185">Reference proteome</keyword>
<accession>A0A9K3IHL6</accession>
<name>A0A9K3IHL6_HELAN</name>
<dbReference type="EMBL" id="MNCJ02000323">
    <property type="protein sequence ID" value="KAF5797043.1"/>
    <property type="molecule type" value="Genomic_DNA"/>
</dbReference>
<proteinExistence type="predicted"/>